<evidence type="ECO:0000313" key="3">
    <source>
        <dbReference type="Proteomes" id="UP000712281"/>
    </source>
</evidence>
<dbReference type="AlphaFoldDB" id="A0A8S9LL59"/>
<feature type="compositionally biased region" description="Basic and acidic residues" evidence="1">
    <location>
        <begin position="166"/>
        <end position="178"/>
    </location>
</feature>
<organism evidence="2 3">
    <name type="scientific">Brassica cretica</name>
    <name type="common">Mustard</name>
    <dbReference type="NCBI Taxonomy" id="69181"/>
    <lineage>
        <taxon>Eukaryota</taxon>
        <taxon>Viridiplantae</taxon>
        <taxon>Streptophyta</taxon>
        <taxon>Embryophyta</taxon>
        <taxon>Tracheophyta</taxon>
        <taxon>Spermatophyta</taxon>
        <taxon>Magnoliopsida</taxon>
        <taxon>eudicotyledons</taxon>
        <taxon>Gunneridae</taxon>
        <taxon>Pentapetalae</taxon>
        <taxon>rosids</taxon>
        <taxon>malvids</taxon>
        <taxon>Brassicales</taxon>
        <taxon>Brassicaceae</taxon>
        <taxon>Brassiceae</taxon>
        <taxon>Brassica</taxon>
    </lineage>
</organism>
<evidence type="ECO:0000256" key="1">
    <source>
        <dbReference type="SAM" id="MobiDB-lite"/>
    </source>
</evidence>
<feature type="region of interest" description="Disordered" evidence="1">
    <location>
        <begin position="152"/>
        <end position="178"/>
    </location>
</feature>
<accession>A0A8S9LL59</accession>
<gene>
    <name evidence="2" type="ORF">F2Q68_00045563</name>
</gene>
<proteinExistence type="predicted"/>
<comment type="caution">
    <text evidence="2">The sequence shown here is derived from an EMBL/GenBank/DDBJ whole genome shotgun (WGS) entry which is preliminary data.</text>
</comment>
<reference evidence="2" key="1">
    <citation type="submission" date="2019-12" db="EMBL/GenBank/DDBJ databases">
        <title>Genome sequencing and annotation of Brassica cretica.</title>
        <authorList>
            <person name="Studholme D.J."/>
            <person name="Sarris P.F."/>
        </authorList>
    </citation>
    <scope>NUCLEOTIDE SEQUENCE</scope>
    <source>
        <strain evidence="2">PFS-001/15</strain>
        <tissue evidence="2">Leaf</tissue>
    </source>
</reference>
<dbReference type="Proteomes" id="UP000712281">
    <property type="component" value="Unassembled WGS sequence"/>
</dbReference>
<protein>
    <submittedName>
        <fullName evidence="2">Uncharacterized protein</fullName>
    </submittedName>
</protein>
<evidence type="ECO:0000313" key="2">
    <source>
        <dbReference type="EMBL" id="KAF2608264.1"/>
    </source>
</evidence>
<sequence length="178" mass="20465">MDQLGLSISQGRFPLIESDGMNQFQSESVQGRNEETHDVRFNQWKNMILNALENGMGRFPSVWSNRDLTHLVHEWTGDQMDQLGLGISQGCSFQSLEEHDVKYLSMMGIEVPTGSGSIEVIDNAMRDVMGRPSWYGHEPKKSTKDWSLRDLQESTRTQQRHHSLRNHMDRIGLDQYGK</sequence>
<dbReference type="EMBL" id="QGKW02000276">
    <property type="protein sequence ID" value="KAF2608264.1"/>
    <property type="molecule type" value="Genomic_DNA"/>
</dbReference>
<name>A0A8S9LL59_BRACR</name>